<keyword evidence="2 6" id="KW-0812">Transmembrane</keyword>
<dbReference type="PANTHER" id="PTHR15549">
    <property type="entry name" value="PAIRED IMMUNOGLOBULIN-LIKE TYPE 2 RECEPTOR"/>
    <property type="match status" value="1"/>
</dbReference>
<dbReference type="InterPro" id="IPR051694">
    <property type="entry name" value="Immunoregulatory_rcpt-like"/>
</dbReference>
<keyword evidence="3 6" id="KW-1133">Transmembrane helix</keyword>
<keyword evidence="4 6" id="KW-0472">Membrane</keyword>
<name>A0A0D2IPE8_9EURO</name>
<dbReference type="Proteomes" id="UP000053617">
    <property type="component" value="Unassembled WGS sequence"/>
</dbReference>
<dbReference type="GO" id="GO:0016020">
    <property type="term" value="C:membrane"/>
    <property type="evidence" value="ECO:0007669"/>
    <property type="project" value="UniProtKB-SubCell"/>
</dbReference>
<protein>
    <submittedName>
        <fullName evidence="7">Uncharacterized protein</fullName>
    </submittedName>
</protein>
<organism evidence="7 8">
    <name type="scientific">Rhinocladiella mackenziei CBS 650.93</name>
    <dbReference type="NCBI Taxonomy" id="1442369"/>
    <lineage>
        <taxon>Eukaryota</taxon>
        <taxon>Fungi</taxon>
        <taxon>Dikarya</taxon>
        <taxon>Ascomycota</taxon>
        <taxon>Pezizomycotina</taxon>
        <taxon>Eurotiomycetes</taxon>
        <taxon>Chaetothyriomycetidae</taxon>
        <taxon>Chaetothyriales</taxon>
        <taxon>Herpotrichiellaceae</taxon>
        <taxon>Rhinocladiella</taxon>
    </lineage>
</organism>
<evidence type="ECO:0000256" key="3">
    <source>
        <dbReference type="ARBA" id="ARBA00022989"/>
    </source>
</evidence>
<evidence type="ECO:0000256" key="6">
    <source>
        <dbReference type="SAM" id="Phobius"/>
    </source>
</evidence>
<dbReference type="PANTHER" id="PTHR15549:SF27">
    <property type="entry name" value="CHITIN-BINDING TYPE-1 DOMAIN-CONTAINING PROTEIN"/>
    <property type="match status" value="1"/>
</dbReference>
<evidence type="ECO:0000256" key="2">
    <source>
        <dbReference type="ARBA" id="ARBA00022692"/>
    </source>
</evidence>
<proteinExistence type="predicted"/>
<feature type="region of interest" description="Disordered" evidence="5">
    <location>
        <begin position="113"/>
        <end position="143"/>
    </location>
</feature>
<dbReference type="EMBL" id="KN847478">
    <property type="protein sequence ID" value="KIX05001.1"/>
    <property type="molecule type" value="Genomic_DNA"/>
</dbReference>
<evidence type="ECO:0000256" key="5">
    <source>
        <dbReference type="SAM" id="MobiDB-lite"/>
    </source>
</evidence>
<evidence type="ECO:0000313" key="8">
    <source>
        <dbReference type="Proteomes" id="UP000053617"/>
    </source>
</evidence>
<evidence type="ECO:0000256" key="4">
    <source>
        <dbReference type="ARBA" id="ARBA00023136"/>
    </source>
</evidence>
<reference evidence="7 8" key="1">
    <citation type="submission" date="2015-01" db="EMBL/GenBank/DDBJ databases">
        <title>The Genome Sequence of Rhinocladiella mackenzie CBS 650.93.</title>
        <authorList>
            <consortium name="The Broad Institute Genomics Platform"/>
            <person name="Cuomo C."/>
            <person name="de Hoog S."/>
            <person name="Gorbushina A."/>
            <person name="Stielow B."/>
            <person name="Teixiera M."/>
            <person name="Abouelleil A."/>
            <person name="Chapman S.B."/>
            <person name="Priest M."/>
            <person name="Young S.K."/>
            <person name="Wortman J."/>
            <person name="Nusbaum C."/>
            <person name="Birren B."/>
        </authorList>
    </citation>
    <scope>NUCLEOTIDE SEQUENCE [LARGE SCALE GENOMIC DNA]</scope>
    <source>
        <strain evidence="7 8">CBS 650.93</strain>
    </source>
</reference>
<dbReference type="GeneID" id="25293944"/>
<gene>
    <name evidence="7" type="ORF">Z518_05873</name>
</gene>
<dbReference type="OrthoDB" id="5426678at2759"/>
<dbReference type="RefSeq" id="XP_013272137.1">
    <property type="nucleotide sequence ID" value="XM_013416683.1"/>
</dbReference>
<dbReference type="GO" id="GO:0071944">
    <property type="term" value="C:cell periphery"/>
    <property type="evidence" value="ECO:0007669"/>
    <property type="project" value="UniProtKB-ARBA"/>
</dbReference>
<dbReference type="AlphaFoldDB" id="A0A0D2IPE8"/>
<evidence type="ECO:0000313" key="7">
    <source>
        <dbReference type="EMBL" id="KIX05001.1"/>
    </source>
</evidence>
<comment type="subcellular location">
    <subcellularLocation>
        <location evidence="1">Membrane</location>
        <topology evidence="1">Single-pass membrane protein</topology>
    </subcellularLocation>
</comment>
<evidence type="ECO:0000256" key="1">
    <source>
        <dbReference type="ARBA" id="ARBA00004167"/>
    </source>
</evidence>
<dbReference type="HOGENOM" id="CLU_057549_0_0_1"/>
<sequence length="237" mass="25617">MKYTAQWCLTQGGSETLPNFDECSSECEPIYPVLQVSWITTPDLEQYDYCTVNDSAFTTHAQQCASCFQSESGSVILGNFLSTMRSACDTQPDATKGETVLVSRDLFSTSTVDASTSTTATPSSSAETSADSSSPKSESSDGLSSGAAAGIGVACGLAALFVAAGAMWFFVRRRKAQKSRVASYTPYNRHPEALEKRSGESLAHRSSVMEAPANERYEMDGQRHSYNMMELDGRPIR</sequence>
<feature type="transmembrane region" description="Helical" evidence="6">
    <location>
        <begin position="147"/>
        <end position="171"/>
    </location>
</feature>
<keyword evidence="8" id="KW-1185">Reference proteome</keyword>
<accession>A0A0D2IPE8</accession>
<dbReference type="VEuPathDB" id="FungiDB:Z518_05873"/>